<dbReference type="InterPro" id="IPR023210">
    <property type="entry name" value="NADP_OxRdtase_dom"/>
</dbReference>
<evidence type="ECO:0000256" key="1">
    <source>
        <dbReference type="SAM" id="MobiDB-lite"/>
    </source>
</evidence>
<dbReference type="AlphaFoldDB" id="A0A1H8CUP8"/>
<evidence type="ECO:0000313" key="3">
    <source>
        <dbReference type="EMBL" id="SEM98602.1"/>
    </source>
</evidence>
<dbReference type="RefSeq" id="WP_089966265.1">
    <property type="nucleotide sequence ID" value="NZ_FOCQ01000004.1"/>
</dbReference>
<proteinExistence type="predicted"/>
<sequence>MKYRSMPGIDRPISEVGFGVWSVATPWWGVKDEELGKRLLRSAYEDYGITFFDTADVYGQGKGETILAEALSGIRDQVVIATKFGYDIYAKRGDRHGGHSELPQRWDAASIRKSCEESLQRLKTDYIDIYQLHNARMEAIQSDEVHETLERLKEEGKILTYGVALGPDIGWRDEGLATIAERKMDMAQIINNLIEQDPARELIRAAEEHNCALISRVPHASGLLDGTYDPDKHFDKSDHRNHRPKKWMEAGLQAVREWKFLYEGTDRTIGQAAILFCLASPAVKSVLPNITNEDNLREFAQAPDKTPLSQAELKKIEELWEGGQKEALKQPFSNSKTKPTPVAAKS</sequence>
<dbReference type="Proteomes" id="UP000199695">
    <property type="component" value="Unassembled WGS sequence"/>
</dbReference>
<dbReference type="CDD" id="cd19086">
    <property type="entry name" value="AKR_AKR11C1"/>
    <property type="match status" value="1"/>
</dbReference>
<reference evidence="3 4" key="1">
    <citation type="submission" date="2016-10" db="EMBL/GenBank/DDBJ databases">
        <authorList>
            <person name="de Groot N.N."/>
        </authorList>
    </citation>
    <scope>NUCLEOTIDE SEQUENCE [LARGE SCALE GENOMIC DNA]</scope>
    <source>
        <strain evidence="3 4">DSM 46701</strain>
    </source>
</reference>
<dbReference type="STRING" id="1173111.SAMN05444955_104120"/>
<protein>
    <submittedName>
        <fullName evidence="3">Predicted oxidoreductase</fullName>
    </submittedName>
</protein>
<dbReference type="SUPFAM" id="SSF51430">
    <property type="entry name" value="NAD(P)-linked oxidoreductase"/>
    <property type="match status" value="1"/>
</dbReference>
<evidence type="ECO:0000259" key="2">
    <source>
        <dbReference type="Pfam" id="PF00248"/>
    </source>
</evidence>
<dbReference type="InterPro" id="IPR036812">
    <property type="entry name" value="NAD(P)_OxRdtase_dom_sf"/>
</dbReference>
<feature type="domain" description="NADP-dependent oxidoreductase" evidence="2">
    <location>
        <begin position="16"/>
        <end position="321"/>
    </location>
</feature>
<dbReference type="PANTHER" id="PTHR43312">
    <property type="entry name" value="D-THREO-ALDOSE 1-DEHYDROGENASE"/>
    <property type="match status" value="1"/>
</dbReference>
<keyword evidence="4" id="KW-1185">Reference proteome</keyword>
<dbReference type="PANTHER" id="PTHR43312:SF1">
    <property type="entry name" value="NADP-DEPENDENT OXIDOREDUCTASE DOMAIN-CONTAINING PROTEIN"/>
    <property type="match status" value="1"/>
</dbReference>
<accession>A0A1H8CUP8</accession>
<dbReference type="Pfam" id="PF00248">
    <property type="entry name" value="Aldo_ket_red"/>
    <property type="match status" value="1"/>
</dbReference>
<dbReference type="Gene3D" id="3.20.20.100">
    <property type="entry name" value="NADP-dependent oxidoreductase domain"/>
    <property type="match status" value="1"/>
</dbReference>
<name>A0A1H8CUP8_9BACL</name>
<organism evidence="3 4">
    <name type="scientific">Lihuaxuella thermophila</name>
    <dbReference type="NCBI Taxonomy" id="1173111"/>
    <lineage>
        <taxon>Bacteria</taxon>
        <taxon>Bacillati</taxon>
        <taxon>Bacillota</taxon>
        <taxon>Bacilli</taxon>
        <taxon>Bacillales</taxon>
        <taxon>Thermoactinomycetaceae</taxon>
        <taxon>Lihuaxuella</taxon>
    </lineage>
</organism>
<gene>
    <name evidence="3" type="ORF">SAMN05444955_104120</name>
</gene>
<evidence type="ECO:0000313" key="4">
    <source>
        <dbReference type="Proteomes" id="UP000199695"/>
    </source>
</evidence>
<dbReference type="EMBL" id="FOCQ01000004">
    <property type="protein sequence ID" value="SEM98602.1"/>
    <property type="molecule type" value="Genomic_DNA"/>
</dbReference>
<dbReference type="OrthoDB" id="9773828at2"/>
<dbReference type="InterPro" id="IPR053135">
    <property type="entry name" value="AKR2_Oxidoreductase"/>
</dbReference>
<feature type="region of interest" description="Disordered" evidence="1">
    <location>
        <begin position="325"/>
        <end position="346"/>
    </location>
</feature>